<evidence type="ECO:0000313" key="2">
    <source>
        <dbReference type="WBParaSite" id="JU765_v2.g19920.t1"/>
    </source>
</evidence>
<reference evidence="2" key="1">
    <citation type="submission" date="2022-11" db="UniProtKB">
        <authorList>
            <consortium name="WormBaseParasite"/>
        </authorList>
    </citation>
    <scope>IDENTIFICATION</scope>
</reference>
<accession>A0AC34QVD3</accession>
<name>A0AC34QVD3_9BILA</name>
<dbReference type="Proteomes" id="UP000887576">
    <property type="component" value="Unplaced"/>
</dbReference>
<proteinExistence type="predicted"/>
<protein>
    <submittedName>
        <fullName evidence="2">ATP-dependent RNA helicase</fullName>
    </submittedName>
</protein>
<dbReference type="WBParaSite" id="JU765_v2.g19920.t1">
    <property type="protein sequence ID" value="JU765_v2.g19920.t1"/>
    <property type="gene ID" value="JU765_v2.g19920"/>
</dbReference>
<sequence>MSLPGITRFEKVKPDTKPSPSYHVQGNIEDINQIKPDTKPSPSYHVQGNNEDVNQSMKSPLKYDSISVKFNNQQCQLVDIRDFTTAGIRPLPHFLEYTYEGVDFYRNSKELGIEVLKPVQYNIFKLLMTDFSGPMKKANIVIETPNGTGKTIGILLTLIEMAMKRIETNDKRAGTPLALIFVHTNLLGAVLKQRLDDLIAGGKIKTAFFASRQREVCRFDFDIAICTAGTFFNLFKQKERHFQNLEFVVVDEADVFFEDFDNIKNVRRLLQNIPGRLILSSATSNPNNFNLRDSFLNKDKFIITSPPNNFMIPKFVEVNCDKRSRIVGLFSGQVICKASENEVLNPFDHLYLILKQLFQKDEKTSVVVYCKNGDAVDVVARKLWLLGFNAASVHGNQVLELQVPVLQAFYERKLNILVGCRLISRGFDLPVSTVINYHLPSDMRSYLNRCGRIDYLGGKGQIYTFLHLASPRRPEEYSPIVISSLVKQTKFCSHQMPNFDEEMIAPFFRKEIALFFDEQAVGYEPSSDELSD</sequence>
<evidence type="ECO:0000313" key="1">
    <source>
        <dbReference type="Proteomes" id="UP000887576"/>
    </source>
</evidence>
<organism evidence="1 2">
    <name type="scientific">Panagrolaimus sp. JU765</name>
    <dbReference type="NCBI Taxonomy" id="591449"/>
    <lineage>
        <taxon>Eukaryota</taxon>
        <taxon>Metazoa</taxon>
        <taxon>Ecdysozoa</taxon>
        <taxon>Nematoda</taxon>
        <taxon>Chromadorea</taxon>
        <taxon>Rhabditida</taxon>
        <taxon>Tylenchina</taxon>
        <taxon>Panagrolaimomorpha</taxon>
        <taxon>Panagrolaimoidea</taxon>
        <taxon>Panagrolaimidae</taxon>
        <taxon>Panagrolaimus</taxon>
    </lineage>
</organism>